<feature type="region of interest" description="Disordered" evidence="1">
    <location>
        <begin position="22"/>
        <end position="87"/>
    </location>
</feature>
<dbReference type="HOGENOM" id="CLU_2027715_0_0_1"/>
<feature type="compositionally biased region" description="Acidic residues" evidence="1">
    <location>
        <begin position="53"/>
        <end position="73"/>
    </location>
</feature>
<organism evidence="2 3">
    <name type="scientific">Plicaturopsis crispa FD-325 SS-3</name>
    <dbReference type="NCBI Taxonomy" id="944288"/>
    <lineage>
        <taxon>Eukaryota</taxon>
        <taxon>Fungi</taxon>
        <taxon>Dikarya</taxon>
        <taxon>Basidiomycota</taxon>
        <taxon>Agaricomycotina</taxon>
        <taxon>Agaricomycetes</taxon>
        <taxon>Agaricomycetidae</taxon>
        <taxon>Amylocorticiales</taxon>
        <taxon>Amylocorticiaceae</taxon>
        <taxon>Plicatura</taxon>
        <taxon>Plicaturopsis crispa</taxon>
    </lineage>
</organism>
<sequence>MKKGKHEEKICECDDCLKGKSVIAPGTIASANQDKEEESLPERRGKRNQSEEKESEEESEEEESEEEESEEEEGGGRKVKHEKHGPRRNISHFRIPIRWLKVIWHAVWPLELQEWSRFALVT</sequence>
<keyword evidence="3" id="KW-1185">Reference proteome</keyword>
<feature type="compositionally biased region" description="Basic and acidic residues" evidence="1">
    <location>
        <begin position="38"/>
        <end position="52"/>
    </location>
</feature>
<reference evidence="2 3" key="1">
    <citation type="submission" date="2014-06" db="EMBL/GenBank/DDBJ databases">
        <title>Evolutionary Origins and Diversification of the Mycorrhizal Mutualists.</title>
        <authorList>
            <consortium name="DOE Joint Genome Institute"/>
            <consortium name="Mycorrhizal Genomics Consortium"/>
            <person name="Kohler A."/>
            <person name="Kuo A."/>
            <person name="Nagy L.G."/>
            <person name="Floudas D."/>
            <person name="Copeland A."/>
            <person name="Barry K.W."/>
            <person name="Cichocki N."/>
            <person name="Veneault-Fourrey C."/>
            <person name="LaButti K."/>
            <person name="Lindquist E.A."/>
            <person name="Lipzen A."/>
            <person name="Lundell T."/>
            <person name="Morin E."/>
            <person name="Murat C."/>
            <person name="Riley R."/>
            <person name="Ohm R."/>
            <person name="Sun H."/>
            <person name="Tunlid A."/>
            <person name="Henrissat B."/>
            <person name="Grigoriev I.V."/>
            <person name="Hibbett D.S."/>
            <person name="Martin F."/>
        </authorList>
    </citation>
    <scope>NUCLEOTIDE SEQUENCE [LARGE SCALE GENOMIC DNA]</scope>
    <source>
        <strain evidence="2 3">FD-325 SS-3</strain>
    </source>
</reference>
<feature type="compositionally biased region" description="Basic residues" evidence="1">
    <location>
        <begin position="77"/>
        <end position="87"/>
    </location>
</feature>
<name>A0A0C9SPY0_PLICR</name>
<accession>A0A0C9SPY0</accession>
<protein>
    <submittedName>
        <fullName evidence="2">Unplaced genomic scaffold PLICRscaffold_30, whole genome shotgun sequence</fullName>
    </submittedName>
</protein>
<proteinExistence type="predicted"/>
<dbReference type="EMBL" id="KN832583">
    <property type="protein sequence ID" value="KII83102.1"/>
    <property type="molecule type" value="Genomic_DNA"/>
</dbReference>
<evidence type="ECO:0000256" key="1">
    <source>
        <dbReference type="SAM" id="MobiDB-lite"/>
    </source>
</evidence>
<dbReference type="Proteomes" id="UP000053263">
    <property type="component" value="Unassembled WGS sequence"/>
</dbReference>
<dbReference type="AlphaFoldDB" id="A0A0C9SPY0"/>
<evidence type="ECO:0000313" key="3">
    <source>
        <dbReference type="Proteomes" id="UP000053263"/>
    </source>
</evidence>
<evidence type="ECO:0000313" key="2">
    <source>
        <dbReference type="EMBL" id="KII83102.1"/>
    </source>
</evidence>
<gene>
    <name evidence="2" type="ORF">PLICRDRAFT_180714</name>
</gene>